<keyword evidence="3" id="KW-1185">Reference proteome</keyword>
<sequence>MSNQTLGALGEFCLHLVPINWISSEPASLAEDQAAFGGMKRLQQFGKARVARNIVAAFPQRALDIIRGGQFQGGDLDVGANYVWLRPIVAEFKRFVPGSLVVTDILVYADSLLDGKLFPQVPKLAQISKEASRIKKLVGTLRTLYRNSQPVEPEEIFSLGDQIS</sequence>
<dbReference type="EMBL" id="CAMXCT010002113">
    <property type="protein sequence ID" value="CAI3995763.1"/>
    <property type="molecule type" value="Genomic_DNA"/>
</dbReference>
<evidence type="ECO:0000313" key="1">
    <source>
        <dbReference type="EMBL" id="CAI3995763.1"/>
    </source>
</evidence>
<evidence type="ECO:0000313" key="3">
    <source>
        <dbReference type="Proteomes" id="UP001152797"/>
    </source>
</evidence>
<comment type="caution">
    <text evidence="1">The sequence shown here is derived from an EMBL/GenBank/DDBJ whole genome shotgun (WGS) entry which is preliminary data.</text>
</comment>
<dbReference type="AlphaFoldDB" id="A0A9P1G0U3"/>
<dbReference type="EMBL" id="CAMXCT020002113">
    <property type="protein sequence ID" value="CAL1149138.1"/>
    <property type="molecule type" value="Genomic_DNA"/>
</dbReference>
<protein>
    <submittedName>
        <fullName evidence="1">Uncharacterized protein</fullName>
    </submittedName>
</protein>
<accession>A0A9P1G0U3</accession>
<evidence type="ECO:0000313" key="2">
    <source>
        <dbReference type="EMBL" id="CAL1149138.1"/>
    </source>
</evidence>
<dbReference type="EMBL" id="CAMXCT030002113">
    <property type="protein sequence ID" value="CAL4783075.1"/>
    <property type="molecule type" value="Genomic_DNA"/>
</dbReference>
<reference evidence="2" key="2">
    <citation type="submission" date="2024-04" db="EMBL/GenBank/DDBJ databases">
        <authorList>
            <person name="Chen Y."/>
            <person name="Shah S."/>
            <person name="Dougan E. K."/>
            <person name="Thang M."/>
            <person name="Chan C."/>
        </authorList>
    </citation>
    <scope>NUCLEOTIDE SEQUENCE [LARGE SCALE GENOMIC DNA]</scope>
</reference>
<organism evidence="1">
    <name type="scientific">Cladocopium goreaui</name>
    <dbReference type="NCBI Taxonomy" id="2562237"/>
    <lineage>
        <taxon>Eukaryota</taxon>
        <taxon>Sar</taxon>
        <taxon>Alveolata</taxon>
        <taxon>Dinophyceae</taxon>
        <taxon>Suessiales</taxon>
        <taxon>Symbiodiniaceae</taxon>
        <taxon>Cladocopium</taxon>
    </lineage>
</organism>
<name>A0A9P1G0U3_9DINO</name>
<dbReference type="Proteomes" id="UP001152797">
    <property type="component" value="Unassembled WGS sequence"/>
</dbReference>
<reference evidence="1" key="1">
    <citation type="submission" date="2022-10" db="EMBL/GenBank/DDBJ databases">
        <authorList>
            <person name="Chen Y."/>
            <person name="Dougan E. K."/>
            <person name="Chan C."/>
            <person name="Rhodes N."/>
            <person name="Thang M."/>
        </authorList>
    </citation>
    <scope>NUCLEOTIDE SEQUENCE</scope>
</reference>
<proteinExistence type="predicted"/>
<gene>
    <name evidence="1" type="ORF">C1SCF055_LOCUS22290</name>
</gene>